<keyword evidence="4" id="KW-1185">Reference proteome</keyword>
<feature type="signal peptide" evidence="1">
    <location>
        <begin position="1"/>
        <end position="26"/>
    </location>
</feature>
<name>A0AB34JAE6_PRYPA</name>
<dbReference type="Gene3D" id="3.40.50.150">
    <property type="entry name" value="Vaccinia Virus protein VP39"/>
    <property type="match status" value="1"/>
</dbReference>
<evidence type="ECO:0000313" key="4">
    <source>
        <dbReference type="Proteomes" id="UP001515480"/>
    </source>
</evidence>
<dbReference type="SUPFAM" id="SSF53335">
    <property type="entry name" value="S-adenosyl-L-methionine-dependent methyltransferases"/>
    <property type="match status" value="1"/>
</dbReference>
<dbReference type="NCBIfam" id="TIGR01444">
    <property type="entry name" value="fkbM_fam"/>
    <property type="match status" value="1"/>
</dbReference>
<evidence type="ECO:0000313" key="3">
    <source>
        <dbReference type="EMBL" id="KAL1515568.1"/>
    </source>
</evidence>
<dbReference type="InterPro" id="IPR006342">
    <property type="entry name" value="FkbM_mtfrase"/>
</dbReference>
<dbReference type="Pfam" id="PF05050">
    <property type="entry name" value="Methyltransf_21"/>
    <property type="match status" value="1"/>
</dbReference>
<evidence type="ECO:0000256" key="1">
    <source>
        <dbReference type="SAM" id="SignalP"/>
    </source>
</evidence>
<feature type="domain" description="Methyltransferase FkbM" evidence="2">
    <location>
        <begin position="129"/>
        <end position="314"/>
    </location>
</feature>
<evidence type="ECO:0000259" key="2">
    <source>
        <dbReference type="Pfam" id="PF05050"/>
    </source>
</evidence>
<reference evidence="3 4" key="1">
    <citation type="journal article" date="2024" name="Science">
        <title>Giant polyketide synthase enzymes in the biosynthesis of giant marine polyether toxins.</title>
        <authorList>
            <person name="Fallon T.R."/>
            <person name="Shende V.V."/>
            <person name="Wierzbicki I.H."/>
            <person name="Pendleton A.L."/>
            <person name="Watervoot N.F."/>
            <person name="Auber R.P."/>
            <person name="Gonzalez D.J."/>
            <person name="Wisecaver J.H."/>
            <person name="Moore B.S."/>
        </authorList>
    </citation>
    <scope>NUCLEOTIDE SEQUENCE [LARGE SCALE GENOMIC DNA]</scope>
    <source>
        <strain evidence="3 4">12B1</strain>
    </source>
</reference>
<dbReference type="Proteomes" id="UP001515480">
    <property type="component" value="Unassembled WGS sequence"/>
</dbReference>
<proteinExistence type="predicted"/>
<gene>
    <name evidence="3" type="ORF">AB1Y20_002188</name>
</gene>
<dbReference type="InterPro" id="IPR029063">
    <property type="entry name" value="SAM-dependent_MTases_sf"/>
</dbReference>
<protein>
    <recommendedName>
        <fullName evidence="2">Methyltransferase FkbM domain-containing protein</fullName>
    </recommendedName>
</protein>
<comment type="caution">
    <text evidence="3">The sequence shown here is derived from an EMBL/GenBank/DDBJ whole genome shotgun (WGS) entry which is preliminary data.</text>
</comment>
<sequence length="390" mass="44022">MRGKLPPLLALSALPALCALFPASRSVDEERLREQCALWARWLGEQPALPGKPCNFVNASQPERVFRVPENAADSLIFQPFAGPPYGWARFQQDSFLAGGTGPIPTMRQYLRLLRASRLAANRSVHVVQVGAHTGRNESNEYVHHLLRANPTWTGTVIEPVPKIFNKLRVNYKLEMDRVQPMCVAIATYTGPCEMNINKRDMQTSTLALGEQAQGARCFHGARKCRFIATARAKGFIRPIKVNCSTLEDALARRRPELNVPVDVLVLDVEMFDYTLLRTMRLDVIRPLAIEFESKAMTMQQGAEVASLLALQGYLCRFSPADDMLKHSRKAMALEEYGDGKYNRADPSYEAIAPNWKRERKLMPPERKPINPTHTFEGWHALESVCFRMT</sequence>
<organism evidence="3 4">
    <name type="scientific">Prymnesium parvum</name>
    <name type="common">Toxic golden alga</name>
    <dbReference type="NCBI Taxonomy" id="97485"/>
    <lineage>
        <taxon>Eukaryota</taxon>
        <taxon>Haptista</taxon>
        <taxon>Haptophyta</taxon>
        <taxon>Prymnesiophyceae</taxon>
        <taxon>Prymnesiales</taxon>
        <taxon>Prymnesiaceae</taxon>
        <taxon>Prymnesium</taxon>
    </lineage>
</organism>
<dbReference type="EMBL" id="JBGBPQ010000011">
    <property type="protein sequence ID" value="KAL1515568.1"/>
    <property type="molecule type" value="Genomic_DNA"/>
</dbReference>
<accession>A0AB34JAE6</accession>
<feature type="chain" id="PRO_5044248292" description="Methyltransferase FkbM domain-containing protein" evidence="1">
    <location>
        <begin position="27"/>
        <end position="390"/>
    </location>
</feature>
<keyword evidence="1" id="KW-0732">Signal</keyword>
<dbReference type="AlphaFoldDB" id="A0AB34JAE6"/>